<accession>A0A5S6QBF0</accession>
<name>A0A5S6QBF0_TRIMR</name>
<protein>
    <submittedName>
        <fullName evidence="2">Uncharacterized protein</fullName>
    </submittedName>
</protein>
<evidence type="ECO:0000313" key="1">
    <source>
        <dbReference type="Proteomes" id="UP000046395"/>
    </source>
</evidence>
<sequence>MWNGNTGEQVFDVVADKYIIWSESCAFQSTVGTRTSHVTNCRDFCNDLKEKATNRQGSLSCPFQLRHSVRWATLVTYVNY</sequence>
<keyword evidence="1" id="KW-1185">Reference proteome</keyword>
<dbReference type="AlphaFoldDB" id="A0A5S6QBF0"/>
<evidence type="ECO:0000313" key="2">
    <source>
        <dbReference type="WBParaSite" id="TMUE_1000004534.1"/>
    </source>
</evidence>
<dbReference type="WBParaSite" id="TMUE_1000004534.1">
    <property type="protein sequence ID" value="TMUE_1000004534.1"/>
    <property type="gene ID" value="WBGene00289454"/>
</dbReference>
<reference evidence="2" key="1">
    <citation type="submission" date="2019-12" db="UniProtKB">
        <authorList>
            <consortium name="WormBaseParasite"/>
        </authorList>
    </citation>
    <scope>IDENTIFICATION</scope>
</reference>
<organism evidence="1 2">
    <name type="scientific">Trichuris muris</name>
    <name type="common">Mouse whipworm</name>
    <dbReference type="NCBI Taxonomy" id="70415"/>
    <lineage>
        <taxon>Eukaryota</taxon>
        <taxon>Metazoa</taxon>
        <taxon>Ecdysozoa</taxon>
        <taxon>Nematoda</taxon>
        <taxon>Enoplea</taxon>
        <taxon>Dorylaimia</taxon>
        <taxon>Trichinellida</taxon>
        <taxon>Trichuridae</taxon>
        <taxon>Trichuris</taxon>
    </lineage>
</organism>
<proteinExistence type="predicted"/>
<dbReference type="Proteomes" id="UP000046395">
    <property type="component" value="Unassembled WGS sequence"/>
</dbReference>